<reference evidence="3 4" key="1">
    <citation type="submission" date="2014-06" db="EMBL/GenBank/DDBJ databases">
        <authorList>
            <person name="Urmite Genomes Urmite Genomes"/>
        </authorList>
    </citation>
    <scope>NUCLEOTIDE SEQUENCE [LARGE SCALE GENOMIC DNA]</scope>
</reference>
<dbReference type="OrthoDB" id="1247465at2"/>
<evidence type="ECO:0000313" key="4">
    <source>
        <dbReference type="Proteomes" id="UP000044071"/>
    </source>
</evidence>
<sequence length="192" mass="20813">MTKIVLRNLMLPTLTLVSTLAIADTANWQVVPAESTLSFTATQNNAPVTGQFKTFTAELKCNLAQPETCGSNIKIVVDINSVSDAYNQLSDTLKTAEWFDTKDFPKAVFQTSQVSKTGDKAYEAKGSLTIRDKTQPVTLSFNQTDGTDSKVVFKGTTTIKRTAFGVGTGEWADTNAVKDDVQINFTLSAAKQ</sequence>
<dbReference type="RefSeq" id="WP_043873949.1">
    <property type="nucleotide sequence ID" value="NZ_CCVW01000002.1"/>
</dbReference>
<dbReference type="SUPFAM" id="SSF101874">
    <property type="entry name" value="YceI-like"/>
    <property type="match status" value="1"/>
</dbReference>
<gene>
    <name evidence="3" type="ORF">BN59_01689</name>
</gene>
<dbReference type="InterPro" id="IPR007372">
    <property type="entry name" value="Lipid/polyisoprenoid-bd_YceI"/>
</dbReference>
<dbReference type="PANTHER" id="PTHR34406:SF1">
    <property type="entry name" value="PROTEIN YCEI"/>
    <property type="match status" value="1"/>
</dbReference>
<feature type="domain" description="Lipid/polyisoprenoid-binding YceI-like" evidence="2">
    <location>
        <begin position="27"/>
        <end position="190"/>
    </location>
</feature>
<evidence type="ECO:0000259" key="2">
    <source>
        <dbReference type="SMART" id="SM00867"/>
    </source>
</evidence>
<accession>A0A078KWT2</accession>
<organism evidence="3 4">
    <name type="scientific">Legionella massiliensis</name>
    <dbReference type="NCBI Taxonomy" id="1034943"/>
    <lineage>
        <taxon>Bacteria</taxon>
        <taxon>Pseudomonadati</taxon>
        <taxon>Pseudomonadota</taxon>
        <taxon>Gammaproteobacteria</taxon>
        <taxon>Legionellales</taxon>
        <taxon>Legionellaceae</taxon>
        <taxon>Legionella</taxon>
    </lineage>
</organism>
<dbReference type="InterPro" id="IPR036761">
    <property type="entry name" value="TTHA0802/YceI-like_sf"/>
</dbReference>
<protein>
    <recommendedName>
        <fullName evidence="2">Lipid/polyisoprenoid-binding YceI-like domain-containing protein</fullName>
    </recommendedName>
</protein>
<keyword evidence="4" id="KW-1185">Reference proteome</keyword>
<dbReference type="AlphaFoldDB" id="A0A078KWT2"/>
<dbReference type="SMART" id="SM00867">
    <property type="entry name" value="YceI"/>
    <property type="match status" value="1"/>
</dbReference>
<dbReference type="PANTHER" id="PTHR34406">
    <property type="entry name" value="PROTEIN YCEI"/>
    <property type="match status" value="1"/>
</dbReference>
<dbReference type="eggNOG" id="COG2353">
    <property type="taxonomic scope" value="Bacteria"/>
</dbReference>
<dbReference type="Pfam" id="PF04264">
    <property type="entry name" value="YceI"/>
    <property type="match status" value="1"/>
</dbReference>
<evidence type="ECO:0000313" key="3">
    <source>
        <dbReference type="EMBL" id="CDZ77406.1"/>
    </source>
</evidence>
<dbReference type="Gene3D" id="2.40.128.110">
    <property type="entry name" value="Lipid/polyisoprenoid-binding, YceI-like"/>
    <property type="match status" value="1"/>
</dbReference>
<dbReference type="EMBL" id="CCSB01000002">
    <property type="protein sequence ID" value="CDZ77406.1"/>
    <property type="molecule type" value="Genomic_DNA"/>
</dbReference>
<name>A0A078KWT2_9GAMM</name>
<keyword evidence="1" id="KW-0732">Signal</keyword>
<evidence type="ECO:0000256" key="1">
    <source>
        <dbReference type="SAM" id="SignalP"/>
    </source>
</evidence>
<feature type="signal peptide" evidence="1">
    <location>
        <begin position="1"/>
        <end position="23"/>
    </location>
</feature>
<proteinExistence type="predicted"/>
<feature type="chain" id="PRO_5009744060" description="Lipid/polyisoprenoid-binding YceI-like domain-containing protein" evidence="1">
    <location>
        <begin position="24"/>
        <end position="192"/>
    </location>
</feature>
<dbReference type="Proteomes" id="UP000044071">
    <property type="component" value="Unassembled WGS sequence"/>
</dbReference>
<dbReference type="STRING" id="1034943.BN59_01689"/>